<dbReference type="PANTHER" id="PTHR30603:SF47">
    <property type="entry name" value="RNA POLYMERASE SIGMA FACTOR SIGD, CHLOROPLASTIC"/>
    <property type="match status" value="1"/>
</dbReference>
<dbReference type="AlphaFoldDB" id="A0A9D2BEB5"/>
<dbReference type="SUPFAM" id="SSF88659">
    <property type="entry name" value="Sigma3 and sigma4 domains of RNA polymerase sigma factors"/>
    <property type="match status" value="1"/>
</dbReference>
<organism evidence="3 4">
    <name type="scientific">Candidatus Anaerobutyricum stercoripullorum</name>
    <dbReference type="NCBI Taxonomy" id="2838456"/>
    <lineage>
        <taxon>Bacteria</taxon>
        <taxon>Bacillati</taxon>
        <taxon>Bacillota</taxon>
        <taxon>Clostridia</taxon>
        <taxon>Lachnospirales</taxon>
        <taxon>Lachnospiraceae</taxon>
        <taxon>Anaerobutyricum</taxon>
    </lineage>
</organism>
<accession>A0A9D2BEB5</accession>
<comment type="caution">
    <text evidence="3">The sequence shown here is derived from an EMBL/GenBank/DDBJ whole genome shotgun (WGS) entry which is preliminary data.</text>
</comment>
<sequence length="252" mass="29121">MGGQTEFLDAVRELERLAQTNNNHLDMNEIRGYFADMDLKDEQLDYICRYLESHRIFIENRVSRGQMEIADEEVTTKEDPLDADMVNIYMEEIGKASQISEEQEEMLVRKLLNGDENARNLLIEANLAYATALAREYTGRGLLLSDLIQECNIGLMIAVNEFEPEIHRSFRQYKEKVIRRHVEEVMAEYNQSTRSAMKMASRVNELNDLATAFAKEYEREAKPSELAERIGISEEEVRELMKVSLDAIAVLE</sequence>
<reference evidence="3" key="1">
    <citation type="journal article" date="2021" name="PeerJ">
        <title>Extensive microbial diversity within the chicken gut microbiome revealed by metagenomics and culture.</title>
        <authorList>
            <person name="Gilroy R."/>
            <person name="Ravi A."/>
            <person name="Getino M."/>
            <person name="Pursley I."/>
            <person name="Horton D.L."/>
            <person name="Alikhan N.F."/>
            <person name="Baker D."/>
            <person name="Gharbi K."/>
            <person name="Hall N."/>
            <person name="Watson M."/>
            <person name="Adriaenssens E.M."/>
            <person name="Foster-Nyarko E."/>
            <person name="Jarju S."/>
            <person name="Secka A."/>
            <person name="Antonio M."/>
            <person name="Oren A."/>
            <person name="Chaudhuri R.R."/>
            <person name="La Ragione R."/>
            <person name="Hildebrand F."/>
            <person name="Pallen M.J."/>
        </authorList>
    </citation>
    <scope>NUCLEOTIDE SEQUENCE</scope>
    <source>
        <strain evidence="3">ChiSxjej3B15-1167</strain>
    </source>
</reference>
<dbReference type="Pfam" id="PF04542">
    <property type="entry name" value="Sigma70_r2"/>
    <property type="match status" value="1"/>
</dbReference>
<dbReference type="SUPFAM" id="SSF88946">
    <property type="entry name" value="Sigma2 domain of RNA polymerase sigma factors"/>
    <property type="match status" value="1"/>
</dbReference>
<feature type="domain" description="RNA polymerase sigma-70 region 3" evidence="1">
    <location>
        <begin position="203"/>
        <end position="248"/>
    </location>
</feature>
<name>A0A9D2BEB5_9FIRM</name>
<dbReference type="Gene3D" id="1.20.120.1810">
    <property type="match status" value="1"/>
</dbReference>
<evidence type="ECO:0000313" key="4">
    <source>
        <dbReference type="Proteomes" id="UP000886805"/>
    </source>
</evidence>
<reference evidence="3" key="2">
    <citation type="submission" date="2021-04" db="EMBL/GenBank/DDBJ databases">
        <authorList>
            <person name="Gilroy R."/>
        </authorList>
    </citation>
    <scope>NUCLEOTIDE SEQUENCE</scope>
    <source>
        <strain evidence="3">ChiSxjej3B15-1167</strain>
    </source>
</reference>
<dbReference type="InterPro" id="IPR007627">
    <property type="entry name" value="RNA_pol_sigma70_r2"/>
</dbReference>
<dbReference type="EMBL" id="DXEQ01000228">
    <property type="protein sequence ID" value="HIX72913.1"/>
    <property type="molecule type" value="Genomic_DNA"/>
</dbReference>
<dbReference type="GO" id="GO:0006352">
    <property type="term" value="P:DNA-templated transcription initiation"/>
    <property type="evidence" value="ECO:0007669"/>
    <property type="project" value="InterPro"/>
</dbReference>
<dbReference type="InterPro" id="IPR036388">
    <property type="entry name" value="WH-like_DNA-bd_sf"/>
</dbReference>
<evidence type="ECO:0000313" key="3">
    <source>
        <dbReference type="EMBL" id="HIX72913.1"/>
    </source>
</evidence>
<proteinExistence type="predicted"/>
<dbReference type="InterPro" id="IPR050239">
    <property type="entry name" value="Sigma-70_RNA_pol_init_factors"/>
</dbReference>
<evidence type="ECO:0000259" key="1">
    <source>
        <dbReference type="Pfam" id="PF04539"/>
    </source>
</evidence>
<protein>
    <recommendedName>
        <fullName evidence="5">RNA polymerase sigma-70 domain-containing protein</fullName>
    </recommendedName>
</protein>
<feature type="domain" description="RNA polymerase sigma-70 region 2" evidence="2">
    <location>
        <begin position="122"/>
        <end position="180"/>
    </location>
</feature>
<dbReference type="Proteomes" id="UP000886805">
    <property type="component" value="Unassembled WGS sequence"/>
</dbReference>
<dbReference type="PANTHER" id="PTHR30603">
    <property type="entry name" value="RNA POLYMERASE SIGMA FACTOR RPO"/>
    <property type="match status" value="1"/>
</dbReference>
<dbReference type="InterPro" id="IPR013325">
    <property type="entry name" value="RNA_pol_sigma_r2"/>
</dbReference>
<dbReference type="Pfam" id="PF04539">
    <property type="entry name" value="Sigma70_r3"/>
    <property type="match status" value="1"/>
</dbReference>
<evidence type="ECO:0000259" key="2">
    <source>
        <dbReference type="Pfam" id="PF04542"/>
    </source>
</evidence>
<gene>
    <name evidence="3" type="ORF">H9849_07810</name>
</gene>
<dbReference type="InterPro" id="IPR007624">
    <property type="entry name" value="RNA_pol_sigma70_r3"/>
</dbReference>
<dbReference type="Gene3D" id="1.10.10.10">
    <property type="entry name" value="Winged helix-like DNA-binding domain superfamily/Winged helix DNA-binding domain"/>
    <property type="match status" value="1"/>
</dbReference>
<dbReference type="GO" id="GO:0003700">
    <property type="term" value="F:DNA-binding transcription factor activity"/>
    <property type="evidence" value="ECO:0007669"/>
    <property type="project" value="InterPro"/>
</dbReference>
<evidence type="ECO:0008006" key="5">
    <source>
        <dbReference type="Google" id="ProtNLM"/>
    </source>
</evidence>
<dbReference type="InterPro" id="IPR013324">
    <property type="entry name" value="RNA_pol_sigma_r3/r4-like"/>
</dbReference>